<dbReference type="Proteomes" id="UP000295252">
    <property type="component" value="Chromosome XI"/>
</dbReference>
<keyword evidence="5" id="KW-0472">Membrane</keyword>
<feature type="transmembrane region" description="Helical" evidence="5">
    <location>
        <begin position="5"/>
        <end position="22"/>
    </location>
</feature>
<dbReference type="InterPro" id="IPR001360">
    <property type="entry name" value="Glyco_hydro_1"/>
</dbReference>
<sequence>MQSRVYLGLGFLILAIFIQLFVHQSQKPSHIVTAPFNRSSFPPDFIFGASSSGYQYEGAAFEDGKGPSILDTFFHKYPENLKDRSNGDVANDFYHRYKEDVQLMDYIGINGFRFTISWSRVLPHGKLSGGVNELGIAFYNNLINELISKGITPIVTLSSWDTPQALEDEYGGFLNINIVDDFRDFAELCFKEFGDRVKHWLTFNEPWSFATIGYDGSTFPSAIAPGRCSAWMNRGCPEGDSSTEPYLVGHHIILCHATAAKLYREKYKPSQKGQIGIVLVANWWVPYSDSKADALAAQRTQDFFLGWFLDPLTFGDYPKTMRSFVGERLPKFTEEQKLLIKGSLDFLGLNYYTSMFAYDAPHDNSAHTSYSTDMQVNITVIRDGRLIGEPSGAEYLFVYPEGLAKLLVYLKKNYQNPTIYVTENGYAESHINSLEQAIHDTKRIKFYIDHLEAVKAALEKGVDVRGFLVWSLLDGFEWNAGFTEKYGLIYVDFKNGLKRHPKHSALWFKQFLE</sequence>
<evidence type="ECO:0000256" key="1">
    <source>
        <dbReference type="ARBA" id="ARBA00010838"/>
    </source>
</evidence>
<organism evidence="6 7">
    <name type="scientific">Coffea canephora</name>
    <name type="common">Robusta coffee</name>
    <dbReference type="NCBI Taxonomy" id="49390"/>
    <lineage>
        <taxon>Eukaryota</taxon>
        <taxon>Viridiplantae</taxon>
        <taxon>Streptophyta</taxon>
        <taxon>Embryophyta</taxon>
        <taxon>Tracheophyta</taxon>
        <taxon>Spermatophyta</taxon>
        <taxon>Magnoliopsida</taxon>
        <taxon>eudicotyledons</taxon>
        <taxon>Gunneridae</taxon>
        <taxon>Pentapetalae</taxon>
        <taxon>asterids</taxon>
        <taxon>lamiids</taxon>
        <taxon>Gentianales</taxon>
        <taxon>Rubiaceae</taxon>
        <taxon>Ixoroideae</taxon>
        <taxon>Gardenieae complex</taxon>
        <taxon>Bertiereae - Coffeeae clade</taxon>
        <taxon>Coffeeae</taxon>
        <taxon>Coffea</taxon>
    </lineage>
</organism>
<keyword evidence="3" id="KW-0326">Glycosidase</keyword>
<dbReference type="PhylomeDB" id="A0A068USN5"/>
<dbReference type="GO" id="GO:0005975">
    <property type="term" value="P:carbohydrate metabolic process"/>
    <property type="evidence" value="ECO:0007669"/>
    <property type="project" value="InterPro"/>
</dbReference>
<dbReference type="PANTHER" id="PTHR10353">
    <property type="entry name" value="GLYCOSYL HYDROLASE"/>
    <property type="match status" value="1"/>
</dbReference>
<comment type="similarity">
    <text evidence="1 4">Belongs to the glycosyl hydrolase 1 family.</text>
</comment>
<keyword evidence="5" id="KW-0812">Transmembrane</keyword>
<accession>A0A068USN5</accession>
<gene>
    <name evidence="6" type="ORF">GSCOC_T00033339001</name>
</gene>
<evidence type="ECO:0000313" key="6">
    <source>
        <dbReference type="EMBL" id="CDP11229.1"/>
    </source>
</evidence>
<evidence type="ECO:0000256" key="4">
    <source>
        <dbReference type="RuleBase" id="RU003690"/>
    </source>
</evidence>
<dbReference type="InterPro" id="IPR017853">
    <property type="entry name" value="GH"/>
</dbReference>
<dbReference type="SUPFAM" id="SSF51445">
    <property type="entry name" value="(Trans)glycosidases"/>
    <property type="match status" value="1"/>
</dbReference>
<dbReference type="PROSITE" id="PS00653">
    <property type="entry name" value="GLYCOSYL_HYDROL_F1_2"/>
    <property type="match status" value="1"/>
</dbReference>
<keyword evidence="2" id="KW-0378">Hydrolase</keyword>
<dbReference type="STRING" id="49390.A0A068USN5"/>
<evidence type="ECO:0000256" key="3">
    <source>
        <dbReference type="ARBA" id="ARBA00023295"/>
    </source>
</evidence>
<evidence type="ECO:0000256" key="2">
    <source>
        <dbReference type="ARBA" id="ARBA00022801"/>
    </source>
</evidence>
<evidence type="ECO:0000313" key="7">
    <source>
        <dbReference type="Proteomes" id="UP000295252"/>
    </source>
</evidence>
<dbReference type="PRINTS" id="PR00131">
    <property type="entry name" value="GLHYDRLASE1"/>
</dbReference>
<proteinExistence type="inferred from homology"/>
<dbReference type="InterPro" id="IPR033132">
    <property type="entry name" value="GH_1_N_CS"/>
</dbReference>
<name>A0A068USN5_COFCA</name>
<dbReference type="Gene3D" id="3.20.20.80">
    <property type="entry name" value="Glycosidases"/>
    <property type="match status" value="1"/>
</dbReference>
<protein>
    <submittedName>
        <fullName evidence="6">Uncharacterized protein</fullName>
    </submittedName>
</protein>
<dbReference type="Gramene" id="CDP11229">
    <property type="protein sequence ID" value="CDP11229"/>
    <property type="gene ID" value="GSCOC_T00033339001"/>
</dbReference>
<dbReference type="AlphaFoldDB" id="A0A068USN5"/>
<keyword evidence="5" id="KW-1133">Transmembrane helix</keyword>
<evidence type="ECO:0000256" key="5">
    <source>
        <dbReference type="SAM" id="Phobius"/>
    </source>
</evidence>
<dbReference type="GO" id="GO:0009821">
    <property type="term" value="P:alkaloid biosynthetic process"/>
    <property type="evidence" value="ECO:0007669"/>
    <property type="project" value="UniProtKB-ARBA"/>
</dbReference>
<dbReference type="Pfam" id="PF00232">
    <property type="entry name" value="Glyco_hydro_1"/>
    <property type="match status" value="1"/>
</dbReference>
<dbReference type="EMBL" id="HG739137">
    <property type="protein sequence ID" value="CDP11229.1"/>
    <property type="molecule type" value="Genomic_DNA"/>
</dbReference>
<dbReference type="FunCoup" id="A0A068USN5">
    <property type="interactions" value="555"/>
</dbReference>
<dbReference type="PANTHER" id="PTHR10353:SF318">
    <property type="entry name" value="BETA-GLUCOSIDASE 31-RELATED"/>
    <property type="match status" value="1"/>
</dbReference>
<keyword evidence="7" id="KW-1185">Reference proteome</keyword>
<dbReference type="FunFam" id="3.20.20.80:FF:000020">
    <property type="entry name" value="Beta-glucosidase 12"/>
    <property type="match status" value="1"/>
</dbReference>
<dbReference type="GO" id="GO:0008422">
    <property type="term" value="F:beta-glucosidase activity"/>
    <property type="evidence" value="ECO:0007669"/>
    <property type="project" value="TreeGrafter"/>
</dbReference>
<dbReference type="OMA" id="HIILCHA"/>
<dbReference type="InParanoid" id="A0A068USN5"/>
<reference evidence="7" key="1">
    <citation type="journal article" date="2014" name="Science">
        <title>The coffee genome provides insight into the convergent evolution of caffeine biosynthesis.</title>
        <authorList>
            <person name="Denoeud F."/>
            <person name="Carretero-Paulet L."/>
            <person name="Dereeper A."/>
            <person name="Droc G."/>
            <person name="Guyot R."/>
            <person name="Pietrella M."/>
            <person name="Zheng C."/>
            <person name="Alberti A."/>
            <person name="Anthony F."/>
            <person name="Aprea G."/>
            <person name="Aury J.M."/>
            <person name="Bento P."/>
            <person name="Bernard M."/>
            <person name="Bocs S."/>
            <person name="Campa C."/>
            <person name="Cenci A."/>
            <person name="Combes M.C."/>
            <person name="Crouzillat D."/>
            <person name="Da Silva C."/>
            <person name="Daddiego L."/>
            <person name="De Bellis F."/>
            <person name="Dussert S."/>
            <person name="Garsmeur O."/>
            <person name="Gayraud T."/>
            <person name="Guignon V."/>
            <person name="Jahn K."/>
            <person name="Jamilloux V."/>
            <person name="Joet T."/>
            <person name="Labadie K."/>
            <person name="Lan T."/>
            <person name="Leclercq J."/>
            <person name="Lepelley M."/>
            <person name="Leroy T."/>
            <person name="Li L.T."/>
            <person name="Librado P."/>
            <person name="Lopez L."/>
            <person name="Munoz A."/>
            <person name="Noel B."/>
            <person name="Pallavicini A."/>
            <person name="Perrotta G."/>
            <person name="Poncet V."/>
            <person name="Pot D."/>
            <person name="Priyono X."/>
            <person name="Rigoreau M."/>
            <person name="Rouard M."/>
            <person name="Rozas J."/>
            <person name="Tranchant-Dubreuil C."/>
            <person name="VanBuren R."/>
            <person name="Zhang Q."/>
            <person name="Andrade A.C."/>
            <person name="Argout X."/>
            <person name="Bertrand B."/>
            <person name="de Kochko A."/>
            <person name="Graziosi G."/>
            <person name="Henry R.J."/>
            <person name="Jayarama X."/>
            <person name="Ming R."/>
            <person name="Nagai C."/>
            <person name="Rounsley S."/>
            <person name="Sankoff D."/>
            <person name="Giuliano G."/>
            <person name="Albert V.A."/>
            <person name="Wincker P."/>
            <person name="Lashermes P."/>
        </authorList>
    </citation>
    <scope>NUCLEOTIDE SEQUENCE [LARGE SCALE GENOMIC DNA]</scope>
    <source>
        <strain evidence="7">cv. DH200-94</strain>
    </source>
</reference>
<dbReference type="OrthoDB" id="65569at2759"/>